<dbReference type="NCBIfam" id="TIGR01683">
    <property type="entry name" value="thiS"/>
    <property type="match status" value="1"/>
</dbReference>
<dbReference type="KEGG" id="caz:CARG_04625"/>
<dbReference type="InterPro" id="IPR016155">
    <property type="entry name" value="Mopterin_synth/thiamin_S_b"/>
</dbReference>
<dbReference type="RefSeq" id="WP_020976216.1">
    <property type="nucleotide sequence ID" value="NC_022198.1"/>
</dbReference>
<accession>U3GUP0</accession>
<dbReference type="PATRIC" id="fig|1348662.3.peg.909"/>
<dbReference type="InterPro" id="IPR010035">
    <property type="entry name" value="Thi_S"/>
</dbReference>
<dbReference type="InterPro" id="IPR003749">
    <property type="entry name" value="ThiS/MoaD-like"/>
</dbReference>
<reference evidence="1 2" key="1">
    <citation type="journal article" date="2013" name="Genome Announc.">
        <title>Whole-Genome Sequence of the Clinical Strain Corynebacterium argentoratense DSM 44202, Isolated from a Human Throat Specimen.</title>
        <authorList>
            <person name="Bomholt C."/>
            <person name="Glaub A."/>
            <person name="Gravermann K."/>
            <person name="Albersmeier A."/>
            <person name="Brinkrolf K."/>
            <person name="Ruckert C."/>
            <person name="Tauch A."/>
        </authorList>
    </citation>
    <scope>NUCLEOTIDE SEQUENCE [LARGE SCALE GENOMIC DNA]</scope>
    <source>
        <strain evidence="1">DSM 44202</strain>
    </source>
</reference>
<evidence type="ECO:0000313" key="1">
    <source>
        <dbReference type="EMBL" id="AGU15064.1"/>
    </source>
</evidence>
<dbReference type="PANTHER" id="PTHR34472">
    <property type="entry name" value="SULFUR CARRIER PROTEIN THIS"/>
    <property type="match status" value="1"/>
</dbReference>
<gene>
    <name evidence="1" type="ORF">CARG_04625</name>
</gene>
<dbReference type="AlphaFoldDB" id="U3GUP0"/>
<dbReference type="SUPFAM" id="SSF54285">
    <property type="entry name" value="MoaD/ThiS"/>
    <property type="match status" value="1"/>
</dbReference>
<name>U3GUP0_9CORY</name>
<dbReference type="STRING" id="1348662.CARG_04625"/>
<sequence>MSEARTATIAITVNGEAVELPASTTVGALVRAYVNSEHPEGVAVAVGDDVVSRTDWDRALSNGDEVEILSAVQGG</sequence>
<dbReference type="HOGENOM" id="CLU_174611_2_2_11"/>
<organism evidence="1 2">
    <name type="scientific">Corynebacterium argentoratense DSM 44202</name>
    <dbReference type="NCBI Taxonomy" id="1348662"/>
    <lineage>
        <taxon>Bacteria</taxon>
        <taxon>Bacillati</taxon>
        <taxon>Actinomycetota</taxon>
        <taxon>Actinomycetes</taxon>
        <taxon>Mycobacteriales</taxon>
        <taxon>Corynebacteriaceae</taxon>
        <taxon>Corynebacterium</taxon>
    </lineage>
</organism>
<dbReference type="GeneID" id="78249715"/>
<dbReference type="Pfam" id="PF02597">
    <property type="entry name" value="ThiS"/>
    <property type="match status" value="1"/>
</dbReference>
<dbReference type="Gene3D" id="3.10.20.30">
    <property type="match status" value="1"/>
</dbReference>
<evidence type="ECO:0008006" key="3">
    <source>
        <dbReference type="Google" id="ProtNLM"/>
    </source>
</evidence>
<protein>
    <recommendedName>
        <fullName evidence="3">Sulfur carrier protein ThiS</fullName>
    </recommendedName>
</protein>
<dbReference type="EMBL" id="CP006365">
    <property type="protein sequence ID" value="AGU15064.1"/>
    <property type="molecule type" value="Genomic_DNA"/>
</dbReference>
<dbReference type="eggNOG" id="COG2104">
    <property type="taxonomic scope" value="Bacteria"/>
</dbReference>
<proteinExistence type="predicted"/>
<dbReference type="PANTHER" id="PTHR34472:SF1">
    <property type="entry name" value="SULFUR CARRIER PROTEIN THIS"/>
    <property type="match status" value="1"/>
</dbReference>
<dbReference type="Proteomes" id="UP000016943">
    <property type="component" value="Chromosome"/>
</dbReference>
<evidence type="ECO:0000313" key="2">
    <source>
        <dbReference type="Proteomes" id="UP000016943"/>
    </source>
</evidence>
<keyword evidence="2" id="KW-1185">Reference proteome</keyword>
<dbReference type="InterPro" id="IPR012675">
    <property type="entry name" value="Beta-grasp_dom_sf"/>
</dbReference>